<dbReference type="GO" id="GO:1990116">
    <property type="term" value="P:ribosome-associated ubiquitin-dependent protein catabolic process"/>
    <property type="evidence" value="ECO:0007669"/>
    <property type="project" value="UniProtKB-UniRule"/>
</dbReference>
<evidence type="ECO:0000313" key="20">
    <source>
        <dbReference type="EMBL" id="KAI1718878.1"/>
    </source>
</evidence>
<dbReference type="Pfam" id="PF22958">
    <property type="entry name" value="Ltn1_1st"/>
    <property type="match status" value="1"/>
</dbReference>
<evidence type="ECO:0000256" key="14">
    <source>
        <dbReference type="ARBA" id="ARBA00032366"/>
    </source>
</evidence>
<dbReference type="FunFam" id="3.30.40.10:FF:000038">
    <property type="entry name" value="E3 ubiquitin-protein ligase listerin"/>
    <property type="match status" value="1"/>
</dbReference>
<dbReference type="SUPFAM" id="SSF48371">
    <property type="entry name" value="ARM repeat"/>
    <property type="match status" value="1"/>
</dbReference>
<evidence type="ECO:0000256" key="2">
    <source>
        <dbReference type="ARBA" id="ARBA00004514"/>
    </source>
</evidence>
<dbReference type="Proteomes" id="UP001201812">
    <property type="component" value="Unassembled WGS sequence"/>
</dbReference>
<dbReference type="GO" id="GO:0043023">
    <property type="term" value="F:ribosomal large subunit binding"/>
    <property type="evidence" value="ECO:0007669"/>
    <property type="project" value="TreeGrafter"/>
</dbReference>
<dbReference type="Gene3D" id="3.30.40.10">
    <property type="entry name" value="Zinc/RING finger domain, C3HC4 (zinc finger)"/>
    <property type="match status" value="1"/>
</dbReference>
<keyword evidence="7" id="KW-0963">Cytoplasm</keyword>
<keyword evidence="10" id="KW-0677">Repeat</keyword>
<evidence type="ECO:0000256" key="1">
    <source>
        <dbReference type="ARBA" id="ARBA00000900"/>
    </source>
</evidence>
<dbReference type="InterPro" id="IPR011989">
    <property type="entry name" value="ARM-like"/>
</dbReference>
<name>A0AAD4N5F1_9BILA</name>
<dbReference type="Gene3D" id="1.25.10.10">
    <property type="entry name" value="Leucine-rich Repeat Variant"/>
    <property type="match status" value="1"/>
</dbReference>
<evidence type="ECO:0000256" key="18">
    <source>
        <dbReference type="RuleBase" id="RU367090"/>
    </source>
</evidence>
<dbReference type="InterPro" id="IPR039795">
    <property type="entry name" value="LTN1/Rkr1"/>
</dbReference>
<comment type="subunit">
    <text evidence="16">Component of the ribosome quality control complex (RQC), composed of at least the E3 ubiquitin ligase ltn1 and nemf. The complex probably also contains tcf25 as well as vcp/p97 and its ubiquitin-binding cofactors. RQC forms a stable complex with 60S ribosomal subunits.</text>
</comment>
<evidence type="ECO:0000256" key="4">
    <source>
        <dbReference type="ARBA" id="ARBA00007997"/>
    </source>
</evidence>
<evidence type="ECO:0000256" key="13">
    <source>
        <dbReference type="ARBA" id="ARBA00022833"/>
    </source>
</evidence>
<dbReference type="PROSITE" id="PS50089">
    <property type="entry name" value="ZF_RING_2"/>
    <property type="match status" value="1"/>
</dbReference>
<dbReference type="Pfam" id="PF23009">
    <property type="entry name" value="UBC_like"/>
    <property type="match status" value="1"/>
</dbReference>
<evidence type="ECO:0000256" key="10">
    <source>
        <dbReference type="ARBA" id="ARBA00022737"/>
    </source>
</evidence>
<dbReference type="GO" id="GO:0008270">
    <property type="term" value="F:zinc ion binding"/>
    <property type="evidence" value="ECO:0007669"/>
    <property type="project" value="UniProtKB-KW"/>
</dbReference>
<reference evidence="20" key="1">
    <citation type="submission" date="2022-01" db="EMBL/GenBank/DDBJ databases">
        <title>Genome Sequence Resource for Two Populations of Ditylenchus destructor, the Migratory Endoparasitic Phytonematode.</title>
        <authorList>
            <person name="Zhang H."/>
            <person name="Lin R."/>
            <person name="Xie B."/>
        </authorList>
    </citation>
    <scope>NUCLEOTIDE SEQUENCE</scope>
    <source>
        <strain evidence="20">BazhouSP</strain>
    </source>
</reference>
<dbReference type="GO" id="GO:0005829">
    <property type="term" value="C:cytosol"/>
    <property type="evidence" value="ECO:0007669"/>
    <property type="project" value="UniProtKB-SubCell"/>
</dbReference>
<comment type="catalytic activity">
    <reaction evidence="1 18">
        <text>S-ubiquitinyl-[E2 ubiquitin-conjugating enzyme]-L-cysteine + [acceptor protein]-L-lysine = [E2 ubiquitin-conjugating enzyme]-L-cysteine + N(6)-ubiquitinyl-[acceptor protein]-L-lysine.</text>
        <dbReference type="EC" id="2.3.2.27"/>
    </reaction>
</comment>
<evidence type="ECO:0000256" key="17">
    <source>
        <dbReference type="PROSITE-ProRule" id="PRU00175"/>
    </source>
</evidence>
<protein>
    <recommendedName>
        <fullName evidence="6 18">E3 ubiquitin-protein ligase listerin</fullName>
        <ecNumber evidence="5 18">2.3.2.27</ecNumber>
    </recommendedName>
    <alternativeName>
        <fullName evidence="14 18">RING-type E3 ubiquitin transferase listerin</fullName>
    </alternativeName>
</protein>
<dbReference type="GO" id="GO:0061630">
    <property type="term" value="F:ubiquitin protein ligase activity"/>
    <property type="evidence" value="ECO:0007669"/>
    <property type="project" value="UniProtKB-UniRule"/>
</dbReference>
<evidence type="ECO:0000256" key="3">
    <source>
        <dbReference type="ARBA" id="ARBA00004906"/>
    </source>
</evidence>
<evidence type="ECO:0000256" key="6">
    <source>
        <dbReference type="ARBA" id="ARBA00017157"/>
    </source>
</evidence>
<evidence type="ECO:0000256" key="8">
    <source>
        <dbReference type="ARBA" id="ARBA00022679"/>
    </source>
</evidence>
<dbReference type="SUPFAM" id="SSF57850">
    <property type="entry name" value="RING/U-box"/>
    <property type="match status" value="1"/>
</dbReference>
<comment type="subcellular location">
    <subcellularLocation>
        <location evidence="2">Cytoplasm</location>
        <location evidence="2">Cytosol</location>
    </subcellularLocation>
</comment>
<keyword evidence="11 17" id="KW-0863">Zinc-finger</keyword>
<dbReference type="SMART" id="SM00744">
    <property type="entry name" value="RINGv"/>
    <property type="match status" value="1"/>
</dbReference>
<evidence type="ECO:0000256" key="7">
    <source>
        <dbReference type="ARBA" id="ARBA00022490"/>
    </source>
</evidence>
<evidence type="ECO:0000256" key="16">
    <source>
        <dbReference type="ARBA" id="ARBA00065062"/>
    </source>
</evidence>
<dbReference type="InterPro" id="IPR039804">
    <property type="entry name" value="RING-CH-C4HC3_LTN1"/>
</dbReference>
<dbReference type="Pfam" id="PF13639">
    <property type="entry name" value="zf-RING_2"/>
    <property type="match status" value="1"/>
</dbReference>
<dbReference type="GO" id="GO:1990112">
    <property type="term" value="C:RQC complex"/>
    <property type="evidence" value="ECO:0007669"/>
    <property type="project" value="UniProtKB-UniRule"/>
</dbReference>
<keyword evidence="21" id="KW-1185">Reference proteome</keyword>
<dbReference type="PANTHER" id="PTHR12389:SF0">
    <property type="entry name" value="E3 UBIQUITIN-PROTEIN LIGASE LISTERIN"/>
    <property type="match status" value="1"/>
</dbReference>
<evidence type="ECO:0000313" key="21">
    <source>
        <dbReference type="Proteomes" id="UP001201812"/>
    </source>
</evidence>
<comment type="pathway">
    <text evidence="3 18">Protein modification; protein ubiquitination.</text>
</comment>
<evidence type="ECO:0000256" key="12">
    <source>
        <dbReference type="ARBA" id="ARBA00022786"/>
    </source>
</evidence>
<evidence type="ECO:0000256" key="15">
    <source>
        <dbReference type="ARBA" id="ARBA00053497"/>
    </source>
</evidence>
<proteinExistence type="inferred from homology"/>
<dbReference type="InterPro" id="IPR054477">
    <property type="entry name" value="LTN1_E3_ligase_6th"/>
</dbReference>
<evidence type="ECO:0000256" key="9">
    <source>
        <dbReference type="ARBA" id="ARBA00022723"/>
    </source>
</evidence>
<dbReference type="InterPro" id="IPR016024">
    <property type="entry name" value="ARM-type_fold"/>
</dbReference>
<dbReference type="Pfam" id="PF22999">
    <property type="entry name" value="LTN1_E3_ligase_6th"/>
    <property type="match status" value="1"/>
</dbReference>
<organism evidence="20 21">
    <name type="scientific">Ditylenchus destructor</name>
    <dbReference type="NCBI Taxonomy" id="166010"/>
    <lineage>
        <taxon>Eukaryota</taxon>
        <taxon>Metazoa</taxon>
        <taxon>Ecdysozoa</taxon>
        <taxon>Nematoda</taxon>
        <taxon>Chromadorea</taxon>
        <taxon>Rhabditida</taxon>
        <taxon>Tylenchina</taxon>
        <taxon>Tylenchomorpha</taxon>
        <taxon>Sphaerularioidea</taxon>
        <taxon>Anguinidae</taxon>
        <taxon>Anguininae</taxon>
        <taxon>Ditylenchus</taxon>
    </lineage>
</organism>
<dbReference type="InterPro" id="IPR011016">
    <property type="entry name" value="Znf_RING-CH"/>
</dbReference>
<sequence length="1537" mass="175118">MSGNRRKGNAQTASSSKALELLQNSGISIPFFGVEDIPIQKTASEDGLTLDEAFLNIAPEIRIIFKKLSKKDPQTREKAIKDLHAYTKTVTSNDLKAIFNYFASIYYKLITDSTPSIRSLSNSLLATFLKTLRKDTSASNIKLTLPFLLFSLSDKSESVSKSAEKVLDECFTEEKRLLLLKNFSKMAVNISIDVVNLKHKIVLPQQSVEEESDAQRQTRLIAQALLNAARMLEGADHEVADFLCDHFVRSNSISMLMQMPVNVKAETFGLLSKLLQYKPESAFGTKIPSIILNHLDSEHVALCRNAFECFLILACDARFYEGCKIDKAVIPKLLSVVRKKSLHWSVLKTSLLPAFVLICKNLLAENIHKWVTSLIESFFEGDIQLISTDWWSASFCEVCRYSLAHFSNNSETTSFILAQIQKFVDIILQVSKDETILRQAATLICSVKFEEDAKSNLVDKFRKDLGRNLLEKQPGSSKFIELLIPMWDNCEEFCKELTLCPESTQSSLVQAIQKYPDVCCSVDGFSHVISQKTRHGDDEASRLKLLAMLCKFIAEGKVERNLNDYVPLCVSWFCNALVQLPEDMTTKLLSSDDKMNIAQTLLTVHCSSPEDFTERETTAHISWTLHNLTSPDEVDLILDATFQSDFNNYSLKVIEKYAENGKISKQMESQISLKLFEQYLNSEYPRKDTLRELMKMLEVEIPKAMVLLEEFLDSRIANFSRVNSIQSFAFANASVESFLPDVNNFRDLLFELDQKVTFRMLAEEDVSLLSQYAQFSNDVSTNEELFSEDAAFKYILTLAKKALLYLRLAVSINKGPIFTSSMSFVWIITVFAKFLQRQTFSLEKSDVLLEFIATVDNEISPTSDSIVEAVDLISQLPNKILPISFIFAIRKTVKEKNLALSSSEFRECFESGQAAILRLNIDSTDAIPSSVSDSAMSSENVGEKETNDAPILSWIYELERAYALVCEKNQIEAAVVSLTLFVERKTILDEWLFTFQRNRLKDSLSCAMLRLCSKVIPYIAELQPEIRDFINCAFITALQTCSDNLPSANPTQEPLLYLLATFCFRMHEAYEYCMQMNVENASYYDVKQEWKEFFGPSSVNYIVSWFLAISGDCKYAEHSLFVLKLCRSIHCINSEMIPKVEILNLENVQEMALFERYPSNLANMLGRASILLSSPVPEVQLASSKIFNSALLDMFSIENQTVLDEEDAMTENVSDLKPEQHRKLPAFFQSLLERDFRIYLKAKSDIFGDSDEFTTNDQTITSCTVDPPLHAWDVLIRFLAELDVQTRVQYCDAISQKLASNAMNLLFSQLPESPKSEKTFLNSPDYHRMAVFDNDNFVCNLYYRSLIVIPAFVRQWYKSLSKKGAGLVDRYTRKFVSPLVLQREIQNVSNIRRGRLEVKVMPNVNEVSAFYKMEDTTIRLNISLPANYPLSLVTIEIERSIVSKDLHRRWLLQLEMFLSHQNGPLLDGILQWKRNIDKHLEGVEDCTICMMTVSSTNYQLPKIRCRQCKKKFHGDCLYKWFQTSANSSCPLCRSNFV</sequence>
<keyword evidence="13 18" id="KW-0862">Zinc</keyword>
<evidence type="ECO:0000259" key="19">
    <source>
        <dbReference type="PROSITE" id="PS50089"/>
    </source>
</evidence>
<evidence type="ECO:0000256" key="11">
    <source>
        <dbReference type="ARBA" id="ARBA00022771"/>
    </source>
</evidence>
<dbReference type="InterPro" id="IPR013083">
    <property type="entry name" value="Znf_RING/FYVE/PHD"/>
</dbReference>
<comment type="function">
    <text evidence="15">E3 ubiquitin-protein ligase. Component of the ribosome quality control complex (RQC), a ribosome-associated complex that mediates ubiquitination and extraction of incompletely synthesized nascent chains for proteasomal degradation. Ubiquitination leads to vcp/p97 recruitment for extraction and degradation of the incomplete translation product.</text>
</comment>
<dbReference type="EMBL" id="JAKKPZ010000007">
    <property type="protein sequence ID" value="KAI1718878.1"/>
    <property type="molecule type" value="Genomic_DNA"/>
</dbReference>
<dbReference type="SMART" id="SM00184">
    <property type="entry name" value="RING"/>
    <property type="match status" value="1"/>
</dbReference>
<dbReference type="InterPro" id="IPR054478">
    <property type="entry name" value="LTN1_UBC"/>
</dbReference>
<keyword evidence="8 18" id="KW-0808">Transferase</keyword>
<dbReference type="InterPro" id="IPR056241">
    <property type="entry name" value="LTN1_HEAT_5th"/>
</dbReference>
<dbReference type="CDD" id="cd16491">
    <property type="entry name" value="RING-CH-C4HC3_LTN1"/>
    <property type="match status" value="1"/>
</dbReference>
<dbReference type="InterPro" id="IPR001841">
    <property type="entry name" value="Znf_RING"/>
</dbReference>
<dbReference type="Pfam" id="PF24618">
    <property type="entry name" value="LTN1_E3_ligase_5th"/>
    <property type="match status" value="1"/>
</dbReference>
<dbReference type="PANTHER" id="PTHR12389">
    <property type="entry name" value="ZINC FINGER PROTEIN 294"/>
    <property type="match status" value="1"/>
</dbReference>
<gene>
    <name evidence="20" type="ORF">DdX_05989</name>
</gene>
<comment type="similarity">
    <text evidence="4 18">Belongs to the LTN1 family.</text>
</comment>
<dbReference type="GO" id="GO:0072344">
    <property type="term" value="P:rescue of stalled ribosome"/>
    <property type="evidence" value="ECO:0007669"/>
    <property type="project" value="UniProtKB-UniRule"/>
</dbReference>
<keyword evidence="12 18" id="KW-0833">Ubl conjugation pathway</keyword>
<dbReference type="EC" id="2.3.2.27" evidence="5 18"/>
<comment type="caution">
    <text evidence="20">The sequence shown here is derived from an EMBL/GenBank/DDBJ whole genome shotgun (WGS) entry which is preliminary data.</text>
</comment>
<evidence type="ECO:0000256" key="5">
    <source>
        <dbReference type="ARBA" id="ARBA00012483"/>
    </source>
</evidence>
<feature type="domain" description="RING-type" evidence="19">
    <location>
        <begin position="1486"/>
        <end position="1533"/>
    </location>
</feature>
<keyword evidence="9 18" id="KW-0479">Metal-binding</keyword>
<accession>A0AAD4N5F1</accession>
<dbReference type="InterPro" id="IPR054476">
    <property type="entry name" value="Ltn1_N"/>
</dbReference>